<name>A0A9P0D5F3_9CUCU</name>
<proteinExistence type="inferred from homology"/>
<dbReference type="PANTHER" id="PTHR10877">
    <property type="entry name" value="POLYCYSTIN FAMILY MEMBER"/>
    <property type="match status" value="1"/>
</dbReference>
<evidence type="ECO:0000313" key="12">
    <source>
        <dbReference type="Proteomes" id="UP001153636"/>
    </source>
</evidence>
<dbReference type="GO" id="GO:0005262">
    <property type="term" value="F:calcium channel activity"/>
    <property type="evidence" value="ECO:0007669"/>
    <property type="project" value="TreeGrafter"/>
</dbReference>
<feature type="transmembrane region" description="Helical" evidence="8">
    <location>
        <begin position="1233"/>
        <end position="1256"/>
    </location>
</feature>
<evidence type="ECO:0000256" key="4">
    <source>
        <dbReference type="ARBA" id="ARBA00022729"/>
    </source>
</evidence>
<evidence type="ECO:0000313" key="11">
    <source>
        <dbReference type="EMBL" id="CAH1115003.1"/>
    </source>
</evidence>
<dbReference type="Pfam" id="PF01477">
    <property type="entry name" value="PLAT"/>
    <property type="match status" value="1"/>
</dbReference>
<feature type="transmembrane region" description="Helical" evidence="8">
    <location>
        <begin position="1616"/>
        <end position="1637"/>
    </location>
</feature>
<feature type="transmembrane region" description="Helical" evidence="8">
    <location>
        <begin position="1359"/>
        <end position="1378"/>
    </location>
</feature>
<evidence type="ECO:0000259" key="10">
    <source>
        <dbReference type="PROSITE" id="PS50095"/>
    </source>
</evidence>
<dbReference type="Proteomes" id="UP001153636">
    <property type="component" value="Chromosome 9"/>
</dbReference>
<dbReference type="SUPFAM" id="SSF49723">
    <property type="entry name" value="Lipase/lipooxygenase domain (PLAT/LH2 domain)"/>
    <property type="match status" value="1"/>
</dbReference>
<comment type="subcellular location">
    <subcellularLocation>
        <location evidence="1">Membrane</location>
        <topology evidence="1">Multi-pass membrane protein</topology>
    </subcellularLocation>
</comment>
<evidence type="ECO:0000256" key="5">
    <source>
        <dbReference type="ARBA" id="ARBA00022989"/>
    </source>
</evidence>
<evidence type="ECO:0000256" key="2">
    <source>
        <dbReference type="ARBA" id="ARBA00007200"/>
    </source>
</evidence>
<dbReference type="PROSITE" id="PS50095">
    <property type="entry name" value="PLAT"/>
    <property type="match status" value="1"/>
</dbReference>
<keyword evidence="6 8" id="KW-0472">Membrane</keyword>
<evidence type="ECO:0000256" key="6">
    <source>
        <dbReference type="ARBA" id="ARBA00023136"/>
    </source>
</evidence>
<dbReference type="InterPro" id="IPR051223">
    <property type="entry name" value="Polycystin"/>
</dbReference>
<feature type="transmembrane region" description="Helical" evidence="8">
    <location>
        <begin position="1262"/>
        <end position="1286"/>
    </location>
</feature>
<dbReference type="Pfam" id="PF20519">
    <property type="entry name" value="Polycystin_dom"/>
    <property type="match status" value="1"/>
</dbReference>
<feature type="transmembrane region" description="Helical" evidence="8">
    <location>
        <begin position="1649"/>
        <end position="1670"/>
    </location>
</feature>
<dbReference type="PANTHER" id="PTHR10877:SF183">
    <property type="entry name" value="AT14535P-RELATED"/>
    <property type="match status" value="1"/>
</dbReference>
<dbReference type="OrthoDB" id="5322100at2759"/>
<feature type="chain" id="PRO_5040266341" description="PLAT domain-containing protein" evidence="9">
    <location>
        <begin position="26"/>
        <end position="2020"/>
    </location>
</feature>
<dbReference type="GO" id="GO:0016020">
    <property type="term" value="C:membrane"/>
    <property type="evidence" value="ECO:0007669"/>
    <property type="project" value="UniProtKB-SubCell"/>
</dbReference>
<feature type="transmembrane region" description="Helical" evidence="8">
    <location>
        <begin position="949"/>
        <end position="971"/>
    </location>
</feature>
<feature type="transmembrane region" description="Helical" evidence="8">
    <location>
        <begin position="1804"/>
        <end position="1828"/>
    </location>
</feature>
<dbReference type="InterPro" id="IPR036392">
    <property type="entry name" value="PLAT/LH2_dom_sf"/>
</dbReference>
<accession>A0A9P0D5F3</accession>
<keyword evidence="4 9" id="KW-0732">Signal</keyword>
<evidence type="ECO:0000256" key="3">
    <source>
        <dbReference type="ARBA" id="ARBA00022692"/>
    </source>
</evidence>
<evidence type="ECO:0000256" key="8">
    <source>
        <dbReference type="SAM" id="Phobius"/>
    </source>
</evidence>
<feature type="domain" description="PLAT" evidence="10">
    <location>
        <begin position="993"/>
        <end position="1112"/>
    </location>
</feature>
<feature type="signal peptide" evidence="9">
    <location>
        <begin position="1"/>
        <end position="25"/>
    </location>
</feature>
<dbReference type="GO" id="GO:0050982">
    <property type="term" value="P:detection of mechanical stimulus"/>
    <property type="evidence" value="ECO:0007669"/>
    <property type="project" value="TreeGrafter"/>
</dbReference>
<gene>
    <name evidence="11" type="ORF">PSYICH_LOCUS15077</name>
</gene>
<reference evidence="11" key="1">
    <citation type="submission" date="2022-01" db="EMBL/GenBank/DDBJ databases">
        <authorList>
            <person name="King R."/>
        </authorList>
    </citation>
    <scope>NUCLEOTIDE SEQUENCE</scope>
</reference>
<feature type="transmembrane region" description="Helical" evidence="8">
    <location>
        <begin position="1150"/>
        <end position="1171"/>
    </location>
</feature>
<keyword evidence="5 8" id="KW-1133">Transmembrane helix</keyword>
<dbReference type="EMBL" id="OV651821">
    <property type="protein sequence ID" value="CAH1115003.1"/>
    <property type="molecule type" value="Genomic_DNA"/>
</dbReference>
<evidence type="ECO:0000256" key="1">
    <source>
        <dbReference type="ARBA" id="ARBA00004141"/>
    </source>
</evidence>
<keyword evidence="3 8" id="KW-0812">Transmembrane</keyword>
<dbReference type="InterPro" id="IPR002859">
    <property type="entry name" value="PKD/REJ-like"/>
</dbReference>
<evidence type="ECO:0000256" key="9">
    <source>
        <dbReference type="SAM" id="SignalP"/>
    </source>
</evidence>
<dbReference type="InterPro" id="IPR013122">
    <property type="entry name" value="PKD1_2_channel"/>
</dbReference>
<keyword evidence="12" id="KW-1185">Reference proteome</keyword>
<comment type="similarity">
    <text evidence="2">Belongs to the polycystin family.</text>
</comment>
<dbReference type="Gene3D" id="2.60.60.20">
    <property type="entry name" value="PLAT/LH2 domain"/>
    <property type="match status" value="1"/>
</dbReference>
<evidence type="ECO:0000256" key="7">
    <source>
        <dbReference type="PROSITE-ProRule" id="PRU00152"/>
    </source>
</evidence>
<protein>
    <recommendedName>
        <fullName evidence="10">PLAT domain-containing protein</fullName>
    </recommendedName>
</protein>
<feature type="transmembrane region" description="Helical" evidence="8">
    <location>
        <begin position="1741"/>
        <end position="1766"/>
    </location>
</feature>
<dbReference type="Pfam" id="PF02010">
    <property type="entry name" value="REJ"/>
    <property type="match status" value="1"/>
</dbReference>
<sequence length="2020" mass="235569">MSFKLNISANKIYIFFSILLLRCVAERKRDTNQEVSGSKCGSTLIILNCDFDDPPLFSRRYLNKLKALYTPGTLCPVDKFHFHWDIILENETEWKFDHYKYRDTFHIEPYMIGGGMHSFMVFVNEIYNDGQRGSLNEACIFVISPENPIPIIQGGSEVTVESAKAFTMDGRDSIDMEIPPRQKGHLQYQWNCTMSDGSATLDQLPNAGVAVLQVPQHFAVENYIYTFKLSVKSRESDWVSTTQIVKVKTNVAKLKITCVKNCPPLVLLTNVKETIIFKVVCQNDKKIEDLQHWSINKAGFDYEKNTKYGRSNEIFYIKENVLDAGEIYELKVELQGELTGGTAVEIKTHKPPKLESCSVSPQSGEALKTEFSVHCKYPDGPYMFEIFGIVGETEILLEKNARLLDIVFVLPTKSKIKVKIIDEYEFSDSKILDVTVKDFMDPSKPKEELIKEIESTFFDEHSEKSFDAMMKEKKFDKVVQFLGVFSRELEAISQNKELEDVVNDYKMKMFDILDKIPLDTRDRTIQVSSVSKEIAEQTKLKQNPTIARKASTICKDAAKRELELVQHERFIESFSEEILEDTRLFSECSQVGLNPNLELLDTPDVFEPTTQFPLLEFPIVQENYPDYLDDENVSKALSELDSYVKNLVDLCFLNAKSLLITFSPYDNGKYIDSGHFNVTSTKSFGKDILTVAIASHKTVLQPSKDFLPYENDEIDVLFCTSTKNPYWWQTKPEVSPPIAILEFKTKRKRVNEFSKPFYLSFDHPVPELITTHSGVTPRKPNITNNDKKYYNFEQITMYRIDVFKEEDYFIEFVDLGSSSLNVYVTKYYKPSFVEFKTKCQKINADNSKFFVTNKRKYDLWHYLSILPSEEMGEAEVSFNLKIYTVACYKWNFQERKWEFSCDSTNTSTILNIECLCHKSSVLSGRVTNNAVREEHTVYVNHKLEIQACYVIFLTVWIVWLLYCIFLTYLSIVGRKETSKEIFFLSDIPSTYRYGYLIIIKTGNKKDASTTSNIVIKLYGRSSDSMEHVLNYPDPDKRLLQKNQEDWFFLATEHYLGDIEKIELWFDSIGHRPSWNCSEIELIDMQTKNNWTFSINFKFEIKDIENYFYIATPVDAGKSKLTIKNVISALHGCHMWNICEEDASLSKITRLTAMLSIFLTSFTIMLLLYGVPVLKPSDSITVYPYYGFYHEIIWITVIGFALTFAIHYPIVYYLKKASNNQNTVLKEKNNLKIFCWFILIFLIVASMTVTLIFGFWVPHVTSLLWLTSSIVSQIIYIFLLENIIVIYNNLSLKRHTRIDRIFSTAYSMIKYVETQREKFYNSFGKFGMRPYFKHLYEPLDEEKMKEIKYWAKMKDRLYEIFEDILMITVYIIILYTIILRDKDPMATKSNEEIKDLIQGVHSRTFSEYFHGRQQIEKYIEATLVHSLQSPQWYGQFLSKDPGMTIDNSNKFIGIARIRQHRSEKEMCRVMPDIVFVQTNCTSSFPNGPEYEQFSEDWRNDSDSDPFARMDCIWKYRGVDTGTLSYIGKFATYPGGGYVSTLGRNLKNSLTNVKYLVRHRWIDERTRIIFIEFLTYSANTNIFNSVTVIFELSLSGYIRSVFDVYTARLLLVNENFTLLWIIFASFIIIVVLIMIKLIRKIVKKKKMAFKDAWHFVDIFIILTSFSCMFLYVKRSHLVGEFLDRIEVAKHNEFVNYFHLFYAENILTVMAAVLVFLATLRLWKLMRFLIIIRIVEKTLLLSTVPLFCLFICHLHLIVVFAIAGTLLFGDESYDFSNLTHSFMSLVLGSIGFFGFDFDTFESSLHYLYFITYTLLTMLVMTVYVAVISMYYCKAQNIYSNYQEYNVLNLIKENFEYYKELCKVRLKKHRLKGGEDRNIEERKLVYPKADEDRYAKCLTVEKHKMAAMKQIALNVLRNFEVRKTRLLENDVKLILETIVVLFKGAKDEENEFFFMSNVQGQKTKLVDDVMFLKMEDILNSVYRGEKKDDLYRKVVDDNNMQLDRILHDLNVVKSGLNSIVFDEY</sequence>
<dbReference type="InterPro" id="IPR001024">
    <property type="entry name" value="PLAT/LH2_dom"/>
</dbReference>
<feature type="transmembrane region" description="Helical" evidence="8">
    <location>
        <begin position="1772"/>
        <end position="1792"/>
    </location>
</feature>
<feature type="transmembrane region" description="Helical" evidence="8">
    <location>
        <begin position="1191"/>
        <end position="1213"/>
    </location>
</feature>
<feature type="transmembrane region" description="Helical" evidence="8">
    <location>
        <begin position="1697"/>
        <end position="1720"/>
    </location>
</feature>
<comment type="caution">
    <text evidence="7">Lacks conserved residue(s) required for the propagation of feature annotation.</text>
</comment>
<dbReference type="Pfam" id="PF08016">
    <property type="entry name" value="PKD_channel"/>
    <property type="match status" value="1"/>
</dbReference>
<organism evidence="11 12">
    <name type="scientific">Psylliodes chrysocephalus</name>
    <dbReference type="NCBI Taxonomy" id="3402493"/>
    <lineage>
        <taxon>Eukaryota</taxon>
        <taxon>Metazoa</taxon>
        <taxon>Ecdysozoa</taxon>
        <taxon>Arthropoda</taxon>
        <taxon>Hexapoda</taxon>
        <taxon>Insecta</taxon>
        <taxon>Pterygota</taxon>
        <taxon>Neoptera</taxon>
        <taxon>Endopterygota</taxon>
        <taxon>Coleoptera</taxon>
        <taxon>Polyphaga</taxon>
        <taxon>Cucujiformia</taxon>
        <taxon>Chrysomeloidea</taxon>
        <taxon>Chrysomelidae</taxon>
        <taxon>Galerucinae</taxon>
        <taxon>Alticini</taxon>
        <taxon>Psylliodes</taxon>
    </lineage>
</organism>
<dbReference type="InterPro" id="IPR046791">
    <property type="entry name" value="Polycystin_dom"/>
</dbReference>